<feature type="transmembrane region" description="Helical" evidence="7">
    <location>
        <begin position="292"/>
        <end position="313"/>
    </location>
</feature>
<evidence type="ECO:0000256" key="6">
    <source>
        <dbReference type="ARBA" id="ARBA00023136"/>
    </source>
</evidence>
<comment type="caution">
    <text evidence="8">The sequence shown here is derived from an EMBL/GenBank/DDBJ whole genome shotgun (WGS) entry which is preliminary data.</text>
</comment>
<dbReference type="PANTHER" id="PTHR34856:SF2">
    <property type="entry name" value="PROTEIN NRFD"/>
    <property type="match status" value="1"/>
</dbReference>
<keyword evidence="9" id="KW-1185">Reference proteome</keyword>
<dbReference type="InterPro" id="IPR052049">
    <property type="entry name" value="Electron_transfer_protein"/>
</dbReference>
<dbReference type="EMBL" id="JACGBB010000028">
    <property type="protein sequence ID" value="MBZ7988073.1"/>
    <property type="molecule type" value="Genomic_DNA"/>
</dbReference>
<feature type="transmembrane region" description="Helical" evidence="7">
    <location>
        <begin position="263"/>
        <end position="285"/>
    </location>
</feature>
<evidence type="ECO:0000256" key="1">
    <source>
        <dbReference type="ARBA" id="ARBA00004651"/>
    </source>
</evidence>
<keyword evidence="4 7" id="KW-0812">Transmembrane</keyword>
<evidence type="ECO:0000256" key="5">
    <source>
        <dbReference type="ARBA" id="ARBA00022989"/>
    </source>
</evidence>
<keyword evidence="3" id="KW-1003">Cell membrane</keyword>
<feature type="transmembrane region" description="Helical" evidence="7">
    <location>
        <begin position="152"/>
        <end position="173"/>
    </location>
</feature>
<evidence type="ECO:0000313" key="8">
    <source>
        <dbReference type="EMBL" id="MBZ7988073.1"/>
    </source>
</evidence>
<proteinExistence type="inferred from homology"/>
<keyword evidence="6 7" id="KW-0472">Membrane</keyword>
<dbReference type="Pfam" id="PF03916">
    <property type="entry name" value="NrfD"/>
    <property type="match status" value="1"/>
</dbReference>
<feature type="transmembrane region" description="Helical" evidence="7">
    <location>
        <begin position="185"/>
        <end position="207"/>
    </location>
</feature>
<dbReference type="PANTHER" id="PTHR34856">
    <property type="entry name" value="PROTEIN NRFD"/>
    <property type="match status" value="1"/>
</dbReference>
<comment type="similarity">
    <text evidence="2">Belongs to the NrfD family.</text>
</comment>
<feature type="transmembrane region" description="Helical" evidence="7">
    <location>
        <begin position="97"/>
        <end position="120"/>
    </location>
</feature>
<reference evidence="8 9" key="1">
    <citation type="submission" date="2020-07" db="EMBL/GenBank/DDBJ databases">
        <title>Transfer of Campylobacter canadensis to the novel genus Avispirillum gen. nov., that also includes two novel species recovered from migratory waterfowl: Avispirillum anseris sp. nov. and Avispirillum brantae sp. nov.</title>
        <authorList>
            <person name="Miller W.G."/>
            <person name="Chapman M.H."/>
            <person name="Yee E."/>
            <person name="Inglis G.D."/>
        </authorList>
    </citation>
    <scope>NUCLEOTIDE SEQUENCE [LARGE SCALE GENOMIC DNA]</scope>
    <source>
        <strain evidence="8 9">L283</strain>
    </source>
</reference>
<dbReference type="InterPro" id="IPR005614">
    <property type="entry name" value="NrfD-like"/>
</dbReference>
<protein>
    <submittedName>
        <fullName evidence="8">Polysulfide reductase NrfD</fullName>
    </submittedName>
</protein>
<name>A0ABS7WTH8_9BACT</name>
<evidence type="ECO:0000313" key="9">
    <source>
        <dbReference type="Proteomes" id="UP000786183"/>
    </source>
</evidence>
<dbReference type="Gene3D" id="1.20.1630.10">
    <property type="entry name" value="Formate dehydrogenase/DMSO reductase domain"/>
    <property type="match status" value="1"/>
</dbReference>
<evidence type="ECO:0000256" key="4">
    <source>
        <dbReference type="ARBA" id="ARBA00022692"/>
    </source>
</evidence>
<dbReference type="RefSeq" id="WP_172234058.1">
    <property type="nucleotide sequence ID" value="NZ_CP035946.1"/>
</dbReference>
<gene>
    <name evidence="8" type="primary">nrfD</name>
    <name evidence="8" type="ORF">AVCANL283_08205</name>
</gene>
<organism evidence="8 9">
    <name type="scientific">Campylobacter canadensis</name>
    <dbReference type="NCBI Taxonomy" id="449520"/>
    <lineage>
        <taxon>Bacteria</taxon>
        <taxon>Pseudomonadati</taxon>
        <taxon>Campylobacterota</taxon>
        <taxon>Epsilonproteobacteria</taxon>
        <taxon>Campylobacterales</taxon>
        <taxon>Campylobacteraceae</taxon>
        <taxon>Campylobacter</taxon>
    </lineage>
</organism>
<evidence type="ECO:0000256" key="3">
    <source>
        <dbReference type="ARBA" id="ARBA00022475"/>
    </source>
</evidence>
<keyword evidence="5 7" id="KW-1133">Transmembrane helix</keyword>
<evidence type="ECO:0000256" key="2">
    <source>
        <dbReference type="ARBA" id="ARBA00008929"/>
    </source>
</evidence>
<feature type="transmembrane region" description="Helical" evidence="7">
    <location>
        <begin position="20"/>
        <end position="40"/>
    </location>
</feature>
<sequence length="323" mass="36180">MNNMAGSLAQYNEIYWPWQIAIYLFLAGLSAGSVMVSLLVKFNKHESNTNSIWDAMVRAGAITAPLSISIGLLLLIIDLGKPLSFYLLLIKYNFTSVMSIGVLCLLIYTPLAFLYALIIFEREIKNIALFKMLIPIVNLIRNFARFSKNIEYILFFLALCVGVYTGFLLSAISKVPLWNTPILPLLFLVSGFSSAIAANILLGLFCFKAQLNKENIKYLLVLDLRAILLEIPILLLLFVGMFYNGGDSLISLKLIFNHEFYSKLFWCGVFAVGLLMPVIIAFTVLKNHTYKPVFIIINSICVLIGVVLLRFFIVYAGQVCIGV</sequence>
<feature type="transmembrane region" description="Helical" evidence="7">
    <location>
        <begin position="219"/>
        <end position="243"/>
    </location>
</feature>
<comment type="subcellular location">
    <subcellularLocation>
        <location evidence="1">Cell membrane</location>
        <topology evidence="1">Multi-pass membrane protein</topology>
    </subcellularLocation>
</comment>
<dbReference type="Proteomes" id="UP000786183">
    <property type="component" value="Unassembled WGS sequence"/>
</dbReference>
<accession>A0ABS7WTH8</accession>
<feature type="transmembrane region" description="Helical" evidence="7">
    <location>
        <begin position="52"/>
        <end position="77"/>
    </location>
</feature>
<evidence type="ECO:0000256" key="7">
    <source>
        <dbReference type="SAM" id="Phobius"/>
    </source>
</evidence>